<feature type="transmembrane region" description="Helical" evidence="11">
    <location>
        <begin position="52"/>
        <end position="71"/>
    </location>
</feature>
<evidence type="ECO:0000256" key="9">
    <source>
        <dbReference type="ARBA" id="ARBA00031400"/>
    </source>
</evidence>
<proteinExistence type="inferred from homology"/>
<evidence type="ECO:0000256" key="10">
    <source>
        <dbReference type="ARBA" id="ARBA00031625"/>
    </source>
</evidence>
<dbReference type="PANTHER" id="PTHR11403">
    <property type="entry name" value="CYTOCHROME C OXIDASE SUBUNIT III"/>
    <property type="match status" value="1"/>
</dbReference>
<feature type="domain" description="Heme-copper oxidase subunit III family profile" evidence="12">
    <location>
        <begin position="7"/>
        <end position="295"/>
    </location>
</feature>
<dbReference type="Proteomes" id="UP000033187">
    <property type="component" value="Chromosome 1"/>
</dbReference>
<dbReference type="KEGG" id="fil:BN1229_v1_3857"/>
<dbReference type="Pfam" id="PF00510">
    <property type="entry name" value="COX3"/>
    <property type="match status" value="1"/>
</dbReference>
<evidence type="ECO:0000256" key="6">
    <source>
        <dbReference type="ARBA" id="ARBA00022967"/>
    </source>
</evidence>
<feature type="transmembrane region" description="Helical" evidence="11">
    <location>
        <begin position="226"/>
        <end position="254"/>
    </location>
</feature>
<feature type="transmembrane region" description="Helical" evidence="11">
    <location>
        <begin position="193"/>
        <end position="214"/>
    </location>
</feature>
<dbReference type="Gene3D" id="1.20.120.80">
    <property type="entry name" value="Cytochrome c oxidase, subunit III, four-helix bundle"/>
    <property type="match status" value="1"/>
</dbReference>
<organism evidence="13 14">
    <name type="scientific">Candidatus Filomicrobium marinum</name>
    <dbReference type="NCBI Taxonomy" id="1608628"/>
    <lineage>
        <taxon>Bacteria</taxon>
        <taxon>Pseudomonadati</taxon>
        <taxon>Pseudomonadota</taxon>
        <taxon>Alphaproteobacteria</taxon>
        <taxon>Hyphomicrobiales</taxon>
        <taxon>Hyphomicrobiaceae</taxon>
        <taxon>Filomicrobium</taxon>
    </lineage>
</organism>
<dbReference type="InterPro" id="IPR013833">
    <property type="entry name" value="Cyt_c_oxidase_su3_a-hlx"/>
</dbReference>
<dbReference type="GO" id="GO:0019646">
    <property type="term" value="P:aerobic electron transport chain"/>
    <property type="evidence" value="ECO:0007669"/>
    <property type="project" value="InterPro"/>
</dbReference>
<dbReference type="InterPro" id="IPR024791">
    <property type="entry name" value="Cyt_c/ubiquinol_Oxase_su3"/>
</dbReference>
<feature type="transmembrane region" description="Helical" evidence="11">
    <location>
        <begin position="274"/>
        <end position="294"/>
    </location>
</feature>
<keyword evidence="14" id="KW-1185">Reference proteome</keyword>
<dbReference type="GO" id="GO:0031967">
    <property type="term" value="C:organelle envelope"/>
    <property type="evidence" value="ECO:0007669"/>
    <property type="project" value="UniProtKB-ARBA"/>
</dbReference>
<evidence type="ECO:0000256" key="7">
    <source>
        <dbReference type="ARBA" id="ARBA00022989"/>
    </source>
</evidence>
<evidence type="ECO:0000256" key="4">
    <source>
        <dbReference type="ARBA" id="ARBA00015944"/>
    </source>
</evidence>
<name>A0A0D6JKC1_9HYPH</name>
<keyword evidence="6" id="KW-1278">Translocase</keyword>
<evidence type="ECO:0000259" key="12">
    <source>
        <dbReference type="PROSITE" id="PS50253"/>
    </source>
</evidence>
<dbReference type="PROSITE" id="PS50253">
    <property type="entry name" value="COX3"/>
    <property type="match status" value="1"/>
</dbReference>
<keyword evidence="7 11" id="KW-1133">Transmembrane helix</keyword>
<dbReference type="EC" id="7.1.1.9" evidence="3"/>
<evidence type="ECO:0000256" key="8">
    <source>
        <dbReference type="ARBA" id="ARBA00023136"/>
    </source>
</evidence>
<dbReference type="InterPro" id="IPR035973">
    <property type="entry name" value="Cyt_c_oxidase_su3-like_sf"/>
</dbReference>
<feature type="transmembrane region" description="Helical" evidence="11">
    <location>
        <begin position="161"/>
        <end position="181"/>
    </location>
</feature>
<gene>
    <name evidence="13" type="primary">ctaE</name>
    <name evidence="13" type="ORF">YBN1229_v1_3847</name>
</gene>
<feature type="transmembrane region" description="Helical" evidence="11">
    <location>
        <begin position="21"/>
        <end position="40"/>
    </location>
</feature>
<evidence type="ECO:0000313" key="13">
    <source>
        <dbReference type="EMBL" id="CPR22414.1"/>
    </source>
</evidence>
<dbReference type="GO" id="GO:0016491">
    <property type="term" value="F:oxidoreductase activity"/>
    <property type="evidence" value="ECO:0007669"/>
    <property type="project" value="UniProtKB-KW"/>
</dbReference>
<dbReference type="GO" id="GO:0004129">
    <property type="term" value="F:cytochrome-c oxidase activity"/>
    <property type="evidence" value="ECO:0007669"/>
    <property type="project" value="UniProtKB-EC"/>
</dbReference>
<evidence type="ECO:0000256" key="5">
    <source>
        <dbReference type="ARBA" id="ARBA00022692"/>
    </source>
</evidence>
<dbReference type="FunFam" id="1.10.287.70:FF:000082">
    <property type="entry name" value="Cytochrome c oxidase subunit 3"/>
    <property type="match status" value="1"/>
</dbReference>
<evidence type="ECO:0000256" key="3">
    <source>
        <dbReference type="ARBA" id="ARBA00012949"/>
    </source>
</evidence>
<comment type="subcellular location">
    <subcellularLocation>
        <location evidence="1">Membrane</location>
        <topology evidence="1">Multi-pass membrane protein</topology>
    </subcellularLocation>
</comment>
<dbReference type="CDD" id="cd01665">
    <property type="entry name" value="Cyt_c_Oxidase_III"/>
    <property type="match status" value="1"/>
</dbReference>
<protein>
    <recommendedName>
        <fullName evidence="4">Cytochrome c oxidase subunit 3</fullName>
        <ecNumber evidence="3">7.1.1.9</ecNumber>
    </recommendedName>
    <alternativeName>
        <fullName evidence="9">Cytochrome aa3 subunit 3</fullName>
    </alternativeName>
    <alternativeName>
        <fullName evidence="10">Cytochrome c oxidase polypeptide III</fullName>
    </alternativeName>
</protein>
<feature type="transmembrane region" description="Helical" evidence="11">
    <location>
        <begin position="91"/>
        <end position="114"/>
    </location>
</feature>
<dbReference type="InterPro" id="IPR000298">
    <property type="entry name" value="Cyt_c_oxidase-like_su3"/>
</dbReference>
<keyword evidence="5 11" id="KW-0812">Transmembrane</keyword>
<reference evidence="14" key="1">
    <citation type="submission" date="2015-02" db="EMBL/GenBank/DDBJ databases">
        <authorList>
            <person name="Chooi Y.-H."/>
        </authorList>
    </citation>
    <scope>NUCLEOTIDE SEQUENCE [LARGE SCALE GENOMIC DNA]</scope>
    <source>
        <strain evidence="14">strain Y</strain>
    </source>
</reference>
<comment type="similarity">
    <text evidence="2">Belongs to the cytochrome c oxidase subunit 3 family.</text>
</comment>
<dbReference type="AlphaFoldDB" id="A0A0D6JKC1"/>
<sequence length="302" mass="33792">MADSHAKNHDYHLLEPSPWPIAASFSALILAVGAIVWMRSQAGGAGLFGVQGPWVFGIGAMLVMATAFMWWRDVIKESHHGDHTPVVQLHLRYGMILFIASEVMFFVAWFWAYFDVALFPSGIFQPTNVTEQIGLVQRNEFIGGTWPPQPNDAFHSTFDPWGLPFVNTLILLLSGVTVTWAHHAMLENNRKHLIWGLTLTVLLGVLFTFCQAYEYGHAAFNYSGHIYGATFFMATGFHGAHVIIGTVFLFVCLLRAIGGDFTPKKHFGFEAAAWYWHFVDVVWLFLFVSIYVWGAGPNPGGH</sequence>
<dbReference type="SUPFAM" id="SSF81452">
    <property type="entry name" value="Cytochrome c oxidase subunit III-like"/>
    <property type="match status" value="1"/>
</dbReference>
<evidence type="ECO:0000256" key="11">
    <source>
        <dbReference type="SAM" id="Phobius"/>
    </source>
</evidence>
<keyword evidence="8 11" id="KW-0472">Membrane</keyword>
<dbReference type="OrthoDB" id="9810850at2"/>
<dbReference type="EMBL" id="LN829119">
    <property type="protein sequence ID" value="CPR22414.1"/>
    <property type="molecule type" value="Genomic_DNA"/>
</dbReference>
<dbReference type="InterPro" id="IPR033945">
    <property type="entry name" value="Cyt_c_oxase_su3_dom"/>
</dbReference>
<dbReference type="PANTHER" id="PTHR11403:SF7">
    <property type="entry name" value="CYTOCHROME C OXIDASE SUBUNIT 3"/>
    <property type="match status" value="1"/>
</dbReference>
<dbReference type="KEGG" id="fiy:BN1229_v1_3847"/>
<dbReference type="FunFam" id="1.20.120.80:FF:000002">
    <property type="entry name" value="Cytochrome c oxidase subunit 3"/>
    <property type="match status" value="1"/>
</dbReference>
<dbReference type="Gene3D" id="1.10.287.70">
    <property type="match status" value="1"/>
</dbReference>
<dbReference type="GO" id="GO:0031090">
    <property type="term" value="C:organelle membrane"/>
    <property type="evidence" value="ECO:0007669"/>
    <property type="project" value="UniProtKB-ARBA"/>
</dbReference>
<keyword evidence="13" id="KW-0560">Oxidoreductase</keyword>
<evidence type="ECO:0000256" key="1">
    <source>
        <dbReference type="ARBA" id="ARBA00004141"/>
    </source>
</evidence>
<accession>A0A0D6JKC1</accession>
<dbReference type="RefSeq" id="WP_046479467.1">
    <property type="nucleotide sequence ID" value="NZ_LN829118.1"/>
</dbReference>
<evidence type="ECO:0000256" key="2">
    <source>
        <dbReference type="ARBA" id="ARBA00010581"/>
    </source>
</evidence>
<dbReference type="GO" id="GO:0045277">
    <property type="term" value="C:respiratory chain complex IV"/>
    <property type="evidence" value="ECO:0007669"/>
    <property type="project" value="UniProtKB-ARBA"/>
</dbReference>
<evidence type="ECO:0000313" key="14">
    <source>
        <dbReference type="Proteomes" id="UP000033187"/>
    </source>
</evidence>